<evidence type="ECO:0000313" key="3">
    <source>
        <dbReference type="Proteomes" id="UP000235392"/>
    </source>
</evidence>
<feature type="region of interest" description="Disordered" evidence="1">
    <location>
        <begin position="81"/>
        <end position="132"/>
    </location>
</feature>
<feature type="region of interest" description="Disordered" evidence="1">
    <location>
        <begin position="298"/>
        <end position="379"/>
    </location>
</feature>
<evidence type="ECO:0000256" key="1">
    <source>
        <dbReference type="SAM" id="MobiDB-lite"/>
    </source>
</evidence>
<feature type="compositionally biased region" description="Polar residues" evidence="1">
    <location>
        <begin position="361"/>
        <end position="379"/>
    </location>
</feature>
<comment type="caution">
    <text evidence="2">The sequence shown here is derived from an EMBL/GenBank/DDBJ whole genome shotgun (WGS) entry which is preliminary data.</text>
</comment>
<feature type="region of interest" description="Disordered" evidence="1">
    <location>
        <begin position="1"/>
        <end position="49"/>
    </location>
</feature>
<dbReference type="EMBL" id="PGCI01000654">
    <property type="protein sequence ID" value="PLW22731.1"/>
    <property type="molecule type" value="Genomic_DNA"/>
</dbReference>
<gene>
    <name evidence="2" type="ORF">PCASD_11094</name>
</gene>
<feature type="compositionally biased region" description="Low complexity" evidence="1">
    <location>
        <begin position="103"/>
        <end position="114"/>
    </location>
</feature>
<protein>
    <submittedName>
        <fullName evidence="2">Uncharacterized protein</fullName>
    </submittedName>
</protein>
<sequence>MFKDTHTLRIPPMRDASHDEKEPTRLAANNANKARLAKETSEEDPEEQQDRLFLICTARKASMAGDDAQAEAIMQSLADLYPPASGTGSDTPMGTESRAKSPATVATTEATSTAKDPPATNEQVMVGKPSKGAVKGGQKFIDGVIPSHGYCGLPAFYNKNLKQLKGSVPLTIFSPIWQQQAAAYASEKRAVDCGNTNKRHYTGHPASSEWSQSYAQWARNYQCFIKTLQEVYDYGKLADCDRIHQDRVDTIMLKHRFCAGLRYDLAIRVNTFQCDTIHKGKECLPDISLYREEVATESLHDAKSRDETQFQENPYMEGGPRDNINPYTGQAKPNNNRRANDNNQGKKTQGRDQGNCYDPYSLSTLRGRNDSLDQSVEGT</sequence>
<organism evidence="2 3">
    <name type="scientific">Puccinia coronata f. sp. avenae</name>
    <dbReference type="NCBI Taxonomy" id="200324"/>
    <lineage>
        <taxon>Eukaryota</taxon>
        <taxon>Fungi</taxon>
        <taxon>Dikarya</taxon>
        <taxon>Basidiomycota</taxon>
        <taxon>Pucciniomycotina</taxon>
        <taxon>Pucciniomycetes</taxon>
        <taxon>Pucciniales</taxon>
        <taxon>Pucciniaceae</taxon>
        <taxon>Puccinia</taxon>
    </lineage>
</organism>
<proteinExistence type="predicted"/>
<feature type="compositionally biased region" description="Low complexity" evidence="1">
    <location>
        <begin position="25"/>
        <end position="34"/>
    </location>
</feature>
<dbReference type="Proteomes" id="UP000235392">
    <property type="component" value="Unassembled WGS sequence"/>
</dbReference>
<feature type="compositionally biased region" description="Basic and acidic residues" evidence="1">
    <location>
        <begin position="298"/>
        <end position="308"/>
    </location>
</feature>
<name>A0A2N5TB79_9BASI</name>
<dbReference type="AlphaFoldDB" id="A0A2N5TB79"/>
<feature type="compositionally biased region" description="Basic and acidic residues" evidence="1">
    <location>
        <begin position="15"/>
        <end position="24"/>
    </location>
</feature>
<evidence type="ECO:0000313" key="2">
    <source>
        <dbReference type="EMBL" id="PLW22731.1"/>
    </source>
</evidence>
<reference evidence="2 3" key="1">
    <citation type="submission" date="2017-11" db="EMBL/GenBank/DDBJ databases">
        <title>De novo assembly and phasing of dikaryotic genomes from two isolates of Puccinia coronata f. sp. avenae, the causal agent of oat crown rust.</title>
        <authorList>
            <person name="Miller M.E."/>
            <person name="Zhang Y."/>
            <person name="Omidvar V."/>
            <person name="Sperschneider J."/>
            <person name="Schwessinger B."/>
            <person name="Raley C."/>
            <person name="Palmer J.M."/>
            <person name="Garnica D."/>
            <person name="Upadhyaya N."/>
            <person name="Rathjen J."/>
            <person name="Taylor J.M."/>
            <person name="Park R.F."/>
            <person name="Dodds P.N."/>
            <person name="Hirsch C.D."/>
            <person name="Kianian S.F."/>
            <person name="Figueroa M."/>
        </authorList>
    </citation>
    <scope>NUCLEOTIDE SEQUENCE [LARGE SCALE GENOMIC DNA]</scope>
    <source>
        <strain evidence="2">12SD80</strain>
    </source>
</reference>
<accession>A0A2N5TB79</accession>
<feature type="compositionally biased region" description="Low complexity" evidence="1">
    <location>
        <begin position="334"/>
        <end position="343"/>
    </location>
</feature>